<evidence type="ECO:0000313" key="13">
    <source>
        <dbReference type="EMBL" id="ABW66006.1"/>
    </source>
</evidence>
<protein>
    <submittedName>
        <fullName evidence="13">4Fe-4S ferredoxin iron-sulfur binding domain protein</fullName>
    </submittedName>
</protein>
<dbReference type="PANTHER" id="PTHR43518:SF1">
    <property type="entry name" value="RESPIRATORY NITRATE REDUCTASE 1 BETA CHAIN"/>
    <property type="match status" value="1"/>
</dbReference>
<organism evidence="13 14">
    <name type="scientific">Desulfosudis oleivorans (strain DSM 6200 / JCM 39069 / Hxd3)</name>
    <name type="common">Desulfococcus oleovorans</name>
    <dbReference type="NCBI Taxonomy" id="96561"/>
    <lineage>
        <taxon>Bacteria</taxon>
        <taxon>Pseudomonadati</taxon>
        <taxon>Thermodesulfobacteriota</taxon>
        <taxon>Desulfobacteria</taxon>
        <taxon>Desulfobacterales</taxon>
        <taxon>Desulfosudaceae</taxon>
        <taxon>Desulfosudis</taxon>
    </lineage>
</organism>
<dbReference type="GO" id="GO:0009061">
    <property type="term" value="P:anaerobic respiration"/>
    <property type="evidence" value="ECO:0007669"/>
    <property type="project" value="InterPro"/>
</dbReference>
<evidence type="ECO:0000256" key="2">
    <source>
        <dbReference type="ARBA" id="ARBA00001966"/>
    </source>
</evidence>
<keyword evidence="11" id="KW-0003">3Fe-4S</keyword>
<evidence type="ECO:0000256" key="1">
    <source>
        <dbReference type="ARBA" id="ARBA00001927"/>
    </source>
</evidence>
<dbReference type="GO" id="GO:0030313">
    <property type="term" value="C:cell envelope"/>
    <property type="evidence" value="ECO:0007669"/>
    <property type="project" value="UniProtKB-SubCell"/>
</dbReference>
<evidence type="ECO:0000256" key="6">
    <source>
        <dbReference type="ARBA" id="ARBA00022723"/>
    </source>
</evidence>
<dbReference type="PANTHER" id="PTHR43518">
    <property type="entry name" value="NITRATE REDUCTASE BETA SUBUNIT"/>
    <property type="match status" value="1"/>
</dbReference>
<evidence type="ECO:0000256" key="5">
    <source>
        <dbReference type="ARBA" id="ARBA00022485"/>
    </source>
</evidence>
<comment type="cofactor">
    <cofactor evidence="1">
        <name>[3Fe-4S] cluster</name>
        <dbReference type="ChEBI" id="CHEBI:21137"/>
    </cofactor>
</comment>
<keyword evidence="14" id="KW-1185">Reference proteome</keyword>
<keyword evidence="5" id="KW-0004">4Fe-4S</keyword>
<dbReference type="GO" id="GO:0051539">
    <property type="term" value="F:4 iron, 4 sulfur cluster binding"/>
    <property type="evidence" value="ECO:0007669"/>
    <property type="project" value="UniProtKB-KW"/>
</dbReference>
<dbReference type="GO" id="GO:0009055">
    <property type="term" value="F:electron transfer activity"/>
    <property type="evidence" value="ECO:0007669"/>
    <property type="project" value="TreeGrafter"/>
</dbReference>
<evidence type="ECO:0000259" key="12">
    <source>
        <dbReference type="PROSITE" id="PS51379"/>
    </source>
</evidence>
<dbReference type="Proteomes" id="UP000008561">
    <property type="component" value="Chromosome"/>
</dbReference>
<keyword evidence="4" id="KW-0813">Transport</keyword>
<dbReference type="Gene3D" id="3.30.70.20">
    <property type="match status" value="3"/>
</dbReference>
<evidence type="ECO:0000256" key="11">
    <source>
        <dbReference type="ARBA" id="ARBA00023291"/>
    </source>
</evidence>
<sequence>MAVDEKVLTDREKELAAAFEETKEMLRKSNRQIGMVMDLNKCIGCQLCSMACKTLWTSKEGREYMWWNKVNTMPGKGSPKDWEKMGGGYKVKFGGKVMEPVQGKHPTRKEFGDMWDYNWNDVVNNKAGAVHLQAKNQTDGSVPDWSMNWDEDQGAGQYPNGFYFYLPRICNHCAYPACVDACPRNAIYKRDEDGVVLIDQDRCKGYRFCLEACPYKVIYFNFLTDTSMKCIFCYPRLDEKVANACARQCTARVRWIGYTEEPESIIYKLTKVWKVALPLHAEYGTNPNVFYVPPLAPHRLAPDGKIDPSKPRIPREYLRYLFGPEVDASLDIMQKELDKVRAGGRSELMEILKAKEWKSMFGEFTKDPAVMDRKPPKGVTFVRDGIITK</sequence>
<proteinExistence type="predicted"/>
<evidence type="ECO:0000256" key="8">
    <source>
        <dbReference type="ARBA" id="ARBA00022982"/>
    </source>
</evidence>
<dbReference type="CDD" id="cd10555">
    <property type="entry name" value="EBDH_beta"/>
    <property type="match status" value="1"/>
</dbReference>
<name>A8ZSU3_DESOH</name>
<dbReference type="STRING" id="96561.Dole_0196"/>
<gene>
    <name evidence="13" type="ordered locus">Dole_0196</name>
</gene>
<evidence type="ECO:0000256" key="9">
    <source>
        <dbReference type="ARBA" id="ARBA00023004"/>
    </source>
</evidence>
<dbReference type="HOGENOM" id="CLU_043374_5_2_7"/>
<dbReference type="Pfam" id="PF13247">
    <property type="entry name" value="Fer4_11"/>
    <property type="match status" value="1"/>
</dbReference>
<dbReference type="GO" id="GO:0042597">
    <property type="term" value="C:periplasmic space"/>
    <property type="evidence" value="ECO:0007669"/>
    <property type="project" value="InterPro"/>
</dbReference>
<dbReference type="InterPro" id="IPR017839">
    <property type="entry name" value="DMSO_Rdtase_II_Fe-S_su"/>
</dbReference>
<keyword evidence="8" id="KW-0249">Electron transport</keyword>
<comment type="cofactor">
    <cofactor evidence="2">
        <name>[4Fe-4S] cluster</name>
        <dbReference type="ChEBI" id="CHEBI:49883"/>
    </cofactor>
</comment>
<feature type="domain" description="4Fe-4S ferredoxin-type" evidence="12">
    <location>
        <begin position="33"/>
        <end position="62"/>
    </location>
</feature>
<accession>A8ZSU3</accession>
<keyword evidence="9" id="KW-0408">Iron</keyword>
<evidence type="ECO:0000256" key="3">
    <source>
        <dbReference type="ARBA" id="ARBA00004196"/>
    </source>
</evidence>
<evidence type="ECO:0000256" key="4">
    <source>
        <dbReference type="ARBA" id="ARBA00022448"/>
    </source>
</evidence>
<dbReference type="eggNOG" id="COG1140">
    <property type="taxonomic scope" value="Bacteria"/>
</dbReference>
<dbReference type="GO" id="GO:0046872">
    <property type="term" value="F:metal ion binding"/>
    <property type="evidence" value="ECO:0007669"/>
    <property type="project" value="UniProtKB-KW"/>
</dbReference>
<dbReference type="KEGG" id="dol:Dole_0196"/>
<dbReference type="EMBL" id="CP000859">
    <property type="protein sequence ID" value="ABW66006.1"/>
    <property type="molecule type" value="Genomic_DNA"/>
</dbReference>
<feature type="domain" description="4Fe-4S ferredoxin-type" evidence="12">
    <location>
        <begin position="161"/>
        <end position="192"/>
    </location>
</feature>
<feature type="domain" description="4Fe-4S ferredoxin-type" evidence="12">
    <location>
        <begin position="194"/>
        <end position="223"/>
    </location>
</feature>
<keyword evidence="7" id="KW-0677">Repeat</keyword>
<comment type="subcellular location">
    <subcellularLocation>
        <location evidence="3">Cell envelope</location>
    </subcellularLocation>
</comment>
<dbReference type="SUPFAM" id="SSF54862">
    <property type="entry name" value="4Fe-4S ferredoxins"/>
    <property type="match status" value="1"/>
</dbReference>
<evidence type="ECO:0000256" key="10">
    <source>
        <dbReference type="ARBA" id="ARBA00023014"/>
    </source>
</evidence>
<evidence type="ECO:0000313" key="14">
    <source>
        <dbReference type="Proteomes" id="UP000008561"/>
    </source>
</evidence>
<dbReference type="GO" id="GO:0016020">
    <property type="term" value="C:membrane"/>
    <property type="evidence" value="ECO:0007669"/>
    <property type="project" value="TreeGrafter"/>
</dbReference>
<keyword evidence="10" id="KW-0411">Iron-sulfur</keyword>
<dbReference type="InterPro" id="IPR017896">
    <property type="entry name" value="4Fe4S_Fe-S-bd"/>
</dbReference>
<dbReference type="RefSeq" id="WP_012173625.1">
    <property type="nucleotide sequence ID" value="NC_009943.1"/>
</dbReference>
<evidence type="ECO:0000256" key="7">
    <source>
        <dbReference type="ARBA" id="ARBA00022737"/>
    </source>
</evidence>
<dbReference type="PROSITE" id="PS51379">
    <property type="entry name" value="4FE4S_FER_2"/>
    <property type="match status" value="3"/>
</dbReference>
<dbReference type="AlphaFoldDB" id="A8ZSU3"/>
<reference evidence="13 14" key="1">
    <citation type="submission" date="2007-10" db="EMBL/GenBank/DDBJ databases">
        <title>Complete sequence of Desulfococcus oleovorans Hxd3.</title>
        <authorList>
            <consortium name="US DOE Joint Genome Institute"/>
            <person name="Copeland A."/>
            <person name="Lucas S."/>
            <person name="Lapidus A."/>
            <person name="Barry K."/>
            <person name="Glavina del Rio T."/>
            <person name="Dalin E."/>
            <person name="Tice H."/>
            <person name="Pitluck S."/>
            <person name="Kiss H."/>
            <person name="Brettin T."/>
            <person name="Bruce D."/>
            <person name="Detter J.C."/>
            <person name="Han C."/>
            <person name="Schmutz J."/>
            <person name="Larimer F."/>
            <person name="Land M."/>
            <person name="Hauser L."/>
            <person name="Kyrpides N."/>
            <person name="Kim E."/>
            <person name="Wawrik B."/>
            <person name="Richardson P."/>
        </authorList>
    </citation>
    <scope>NUCLEOTIDE SEQUENCE [LARGE SCALE GENOMIC DNA]</scope>
    <source>
        <strain evidence="14">DSM 6200 / JCM 39069 / Hxd3</strain>
    </source>
</reference>
<dbReference type="GO" id="GO:0051538">
    <property type="term" value="F:3 iron, 4 sulfur cluster binding"/>
    <property type="evidence" value="ECO:0007669"/>
    <property type="project" value="UniProtKB-KW"/>
</dbReference>
<keyword evidence="6" id="KW-0479">Metal-binding</keyword>